<sequence>MACVRHADTVGFLHKAVPEIAIMMGVLALPALFDTLLKSKVHL</sequence>
<name>A0A0E9PJJ8_ANGAN</name>
<evidence type="ECO:0000256" key="1">
    <source>
        <dbReference type="SAM" id="Phobius"/>
    </source>
</evidence>
<dbReference type="AlphaFoldDB" id="A0A0E9PJJ8"/>
<proteinExistence type="predicted"/>
<reference evidence="2" key="1">
    <citation type="submission" date="2014-11" db="EMBL/GenBank/DDBJ databases">
        <authorList>
            <person name="Amaro Gonzalez C."/>
        </authorList>
    </citation>
    <scope>NUCLEOTIDE SEQUENCE</scope>
</reference>
<accession>A0A0E9PJJ8</accession>
<feature type="transmembrane region" description="Helical" evidence="1">
    <location>
        <begin position="20"/>
        <end position="37"/>
    </location>
</feature>
<evidence type="ECO:0000313" key="2">
    <source>
        <dbReference type="EMBL" id="JAH04023.1"/>
    </source>
</evidence>
<keyword evidence="1" id="KW-0472">Membrane</keyword>
<keyword evidence="1" id="KW-1133">Transmembrane helix</keyword>
<protein>
    <submittedName>
        <fullName evidence="2">Uncharacterized protein</fullName>
    </submittedName>
</protein>
<keyword evidence="1" id="KW-0812">Transmembrane</keyword>
<dbReference type="EMBL" id="GBXM01104554">
    <property type="protein sequence ID" value="JAH04023.1"/>
    <property type="molecule type" value="Transcribed_RNA"/>
</dbReference>
<reference evidence="2" key="2">
    <citation type="journal article" date="2015" name="Fish Shellfish Immunol.">
        <title>Early steps in the European eel (Anguilla anguilla)-Vibrio vulnificus interaction in the gills: Role of the RtxA13 toxin.</title>
        <authorList>
            <person name="Callol A."/>
            <person name="Pajuelo D."/>
            <person name="Ebbesson L."/>
            <person name="Teles M."/>
            <person name="MacKenzie S."/>
            <person name="Amaro C."/>
        </authorList>
    </citation>
    <scope>NUCLEOTIDE SEQUENCE</scope>
</reference>
<organism evidence="2">
    <name type="scientific">Anguilla anguilla</name>
    <name type="common">European freshwater eel</name>
    <name type="synonym">Muraena anguilla</name>
    <dbReference type="NCBI Taxonomy" id="7936"/>
    <lineage>
        <taxon>Eukaryota</taxon>
        <taxon>Metazoa</taxon>
        <taxon>Chordata</taxon>
        <taxon>Craniata</taxon>
        <taxon>Vertebrata</taxon>
        <taxon>Euteleostomi</taxon>
        <taxon>Actinopterygii</taxon>
        <taxon>Neopterygii</taxon>
        <taxon>Teleostei</taxon>
        <taxon>Anguilliformes</taxon>
        <taxon>Anguillidae</taxon>
        <taxon>Anguilla</taxon>
    </lineage>
</organism>